<reference evidence="2" key="1">
    <citation type="submission" date="2021-06" db="EMBL/GenBank/DDBJ databases">
        <title>Comparative genomics, transcriptomics and evolutionary studies reveal genomic signatures of adaptation to plant cell wall in hemibiotrophic fungi.</title>
        <authorList>
            <consortium name="DOE Joint Genome Institute"/>
            <person name="Baroncelli R."/>
            <person name="Diaz J.F."/>
            <person name="Benocci T."/>
            <person name="Peng M."/>
            <person name="Battaglia E."/>
            <person name="Haridas S."/>
            <person name="Andreopoulos W."/>
            <person name="Labutti K."/>
            <person name="Pangilinan J."/>
            <person name="Floch G.L."/>
            <person name="Makela M.R."/>
            <person name="Henrissat B."/>
            <person name="Grigoriev I.V."/>
            <person name="Crouch J.A."/>
            <person name="De Vries R.P."/>
            <person name="Sukno S.A."/>
            <person name="Thon M.R."/>
        </authorList>
    </citation>
    <scope>NUCLEOTIDE SEQUENCE</scope>
    <source>
        <strain evidence="2">MAFF235873</strain>
    </source>
</reference>
<feature type="region of interest" description="Disordered" evidence="1">
    <location>
        <begin position="1"/>
        <end position="87"/>
    </location>
</feature>
<protein>
    <submittedName>
        <fullName evidence="2">Uncharacterized protein</fullName>
    </submittedName>
</protein>
<evidence type="ECO:0000313" key="2">
    <source>
        <dbReference type="EMBL" id="KAK2026443.1"/>
    </source>
</evidence>
<dbReference type="EMBL" id="MU842914">
    <property type="protein sequence ID" value="KAK2026443.1"/>
    <property type="molecule type" value="Genomic_DNA"/>
</dbReference>
<accession>A0AAD9M2I1</accession>
<name>A0AAD9M2I1_9PEZI</name>
<keyword evidence="3" id="KW-1185">Reference proteome</keyword>
<comment type="caution">
    <text evidence="2">The sequence shown here is derived from an EMBL/GenBank/DDBJ whole genome shotgun (WGS) entry which is preliminary data.</text>
</comment>
<organism evidence="2 3">
    <name type="scientific">Colletotrichum zoysiae</name>
    <dbReference type="NCBI Taxonomy" id="1216348"/>
    <lineage>
        <taxon>Eukaryota</taxon>
        <taxon>Fungi</taxon>
        <taxon>Dikarya</taxon>
        <taxon>Ascomycota</taxon>
        <taxon>Pezizomycotina</taxon>
        <taxon>Sordariomycetes</taxon>
        <taxon>Hypocreomycetidae</taxon>
        <taxon>Glomerellales</taxon>
        <taxon>Glomerellaceae</taxon>
        <taxon>Colletotrichum</taxon>
        <taxon>Colletotrichum graminicola species complex</taxon>
    </lineage>
</organism>
<dbReference type="Proteomes" id="UP001232148">
    <property type="component" value="Unassembled WGS sequence"/>
</dbReference>
<evidence type="ECO:0000313" key="3">
    <source>
        <dbReference type="Proteomes" id="UP001232148"/>
    </source>
</evidence>
<feature type="compositionally biased region" description="Polar residues" evidence="1">
    <location>
        <begin position="1"/>
        <end position="11"/>
    </location>
</feature>
<sequence>MVGSTVPSSPRNYRETSRHSSATPSIRRQPRSSVRLPQPSTASTRVTSTRRGHPSIGDCSSHRASRLLRAPATAEEPIRTAGPGETDLERSTLYPLAVGVSAQSPDHLDSVVYMLPRTQKHSTSPPFPSAELVDGTLPDKGIFLPHANDRASSSFRIQVFCSRRDPDPIYNAVDNVTSYPISV</sequence>
<evidence type="ECO:0000256" key="1">
    <source>
        <dbReference type="SAM" id="MobiDB-lite"/>
    </source>
</evidence>
<proteinExistence type="predicted"/>
<dbReference type="AlphaFoldDB" id="A0AAD9M2I1"/>
<gene>
    <name evidence="2" type="ORF">LX32DRAFT_20249</name>
</gene>